<evidence type="ECO:0000313" key="7">
    <source>
        <dbReference type="Proteomes" id="UP000051870"/>
    </source>
</evidence>
<dbReference type="PANTHER" id="PTHR24567">
    <property type="entry name" value="CRP FAMILY TRANSCRIPTIONAL REGULATORY PROTEIN"/>
    <property type="match status" value="1"/>
</dbReference>
<dbReference type="GO" id="GO:0003700">
    <property type="term" value="F:DNA-binding transcription factor activity"/>
    <property type="evidence" value="ECO:0007669"/>
    <property type="project" value="TreeGrafter"/>
</dbReference>
<feature type="domain" description="HTH crp-type" evidence="5">
    <location>
        <begin position="151"/>
        <end position="218"/>
    </location>
</feature>
<keyword evidence="7" id="KW-1185">Reference proteome</keyword>
<dbReference type="GeneID" id="83880341"/>
<dbReference type="InterPro" id="IPR036388">
    <property type="entry name" value="WH-like_DNA-bd_sf"/>
</dbReference>
<dbReference type="Proteomes" id="UP000051870">
    <property type="component" value="Unassembled WGS sequence"/>
</dbReference>
<evidence type="ECO:0000256" key="2">
    <source>
        <dbReference type="ARBA" id="ARBA00023125"/>
    </source>
</evidence>
<dbReference type="Pfam" id="PF00027">
    <property type="entry name" value="cNMP_binding"/>
    <property type="match status" value="1"/>
</dbReference>
<dbReference type="InterPro" id="IPR000595">
    <property type="entry name" value="cNMP-bd_dom"/>
</dbReference>
<organism evidence="6 7">
    <name type="scientific">Shimia thalassica</name>
    <dbReference type="NCBI Taxonomy" id="1715693"/>
    <lineage>
        <taxon>Bacteria</taxon>
        <taxon>Pseudomonadati</taxon>
        <taxon>Pseudomonadota</taxon>
        <taxon>Alphaproteobacteria</taxon>
        <taxon>Rhodobacterales</taxon>
        <taxon>Roseobacteraceae</taxon>
    </lineage>
</organism>
<dbReference type="GO" id="GO:0005829">
    <property type="term" value="C:cytosol"/>
    <property type="evidence" value="ECO:0007669"/>
    <property type="project" value="TreeGrafter"/>
</dbReference>
<feature type="domain" description="Cyclic nucleotide-binding" evidence="4">
    <location>
        <begin position="17"/>
        <end position="119"/>
    </location>
</feature>
<dbReference type="STRING" id="1715693.PH7735_01283"/>
<dbReference type="InterPro" id="IPR014710">
    <property type="entry name" value="RmlC-like_jellyroll"/>
</dbReference>
<evidence type="ECO:0000256" key="1">
    <source>
        <dbReference type="ARBA" id="ARBA00023015"/>
    </source>
</evidence>
<dbReference type="SUPFAM" id="SSF51206">
    <property type="entry name" value="cAMP-binding domain-like"/>
    <property type="match status" value="1"/>
</dbReference>
<reference evidence="7" key="1">
    <citation type="submission" date="2015-09" db="EMBL/GenBank/DDBJ databases">
        <authorList>
            <person name="Rodrigo-Torres Lidia"/>
            <person name="Arahal R.David."/>
        </authorList>
    </citation>
    <scope>NUCLEOTIDE SEQUENCE [LARGE SCALE GENOMIC DNA]</scope>
    <source>
        <strain evidence="7">CECT 7735</strain>
    </source>
</reference>
<dbReference type="InterPro" id="IPR018490">
    <property type="entry name" value="cNMP-bd_dom_sf"/>
</dbReference>
<sequence>MLQLLKAQEELTQNSPWLAAIGPELTNSLMSCAQLSRVKQGANVYALGDDDGCIYGLSEGAVGIQVDDADTGVAIGHVFGQGAWFGEASAITGKPRLIGAHALVECTLLRVSKSNLTRLEATHPQIWRALGVLAVMNTAVGIQIARDLMVLDGKARCLSTLSRIAVTFGQARIIPLTQKQLAEACRLSRSSFAKILAELESEGAVERKYGKLIVKDLSQPDAQQ</sequence>
<dbReference type="Gene3D" id="2.60.120.10">
    <property type="entry name" value="Jelly Rolls"/>
    <property type="match status" value="1"/>
</dbReference>
<dbReference type="Gene3D" id="1.10.10.10">
    <property type="entry name" value="Winged helix-like DNA-binding domain superfamily/Winged helix DNA-binding domain"/>
    <property type="match status" value="1"/>
</dbReference>
<evidence type="ECO:0000256" key="3">
    <source>
        <dbReference type="ARBA" id="ARBA00023163"/>
    </source>
</evidence>
<protein>
    <submittedName>
        <fullName evidence="6">DNA-binding transcriptional dual regulator Crp</fullName>
    </submittedName>
</protein>
<dbReference type="PROSITE" id="PS50042">
    <property type="entry name" value="CNMP_BINDING_3"/>
    <property type="match status" value="1"/>
</dbReference>
<keyword evidence="3" id="KW-0804">Transcription</keyword>
<keyword evidence="2 6" id="KW-0238">DNA-binding</keyword>
<dbReference type="CDD" id="cd00038">
    <property type="entry name" value="CAP_ED"/>
    <property type="match status" value="1"/>
</dbReference>
<dbReference type="Pfam" id="PF13545">
    <property type="entry name" value="HTH_Crp_2"/>
    <property type="match status" value="1"/>
</dbReference>
<evidence type="ECO:0000259" key="5">
    <source>
        <dbReference type="PROSITE" id="PS51063"/>
    </source>
</evidence>
<name>A0A0P1I580_9RHOB</name>
<dbReference type="SMART" id="SM00419">
    <property type="entry name" value="HTH_CRP"/>
    <property type="match status" value="1"/>
</dbReference>
<dbReference type="GO" id="GO:0003677">
    <property type="term" value="F:DNA binding"/>
    <property type="evidence" value="ECO:0007669"/>
    <property type="project" value="UniProtKB-KW"/>
</dbReference>
<accession>A0A0P1I580</accession>
<keyword evidence="1" id="KW-0805">Transcription regulation</keyword>
<gene>
    <name evidence="6" type="ORF">PH7735_01283</name>
</gene>
<dbReference type="AlphaFoldDB" id="A0A0P1I580"/>
<dbReference type="RefSeq" id="WP_058310428.1">
    <property type="nucleotide sequence ID" value="NZ_CYTW01000001.1"/>
</dbReference>
<evidence type="ECO:0000259" key="4">
    <source>
        <dbReference type="PROSITE" id="PS50042"/>
    </source>
</evidence>
<dbReference type="InterPro" id="IPR012318">
    <property type="entry name" value="HTH_CRP"/>
</dbReference>
<evidence type="ECO:0000313" key="6">
    <source>
        <dbReference type="EMBL" id="CUJ90711.1"/>
    </source>
</evidence>
<proteinExistence type="predicted"/>
<dbReference type="SUPFAM" id="SSF46785">
    <property type="entry name" value="Winged helix' DNA-binding domain"/>
    <property type="match status" value="1"/>
</dbReference>
<dbReference type="PANTHER" id="PTHR24567:SF74">
    <property type="entry name" value="HTH-TYPE TRANSCRIPTIONAL REGULATOR ARCR"/>
    <property type="match status" value="1"/>
</dbReference>
<dbReference type="InterPro" id="IPR050397">
    <property type="entry name" value="Env_Response_Regulators"/>
</dbReference>
<dbReference type="InterPro" id="IPR036390">
    <property type="entry name" value="WH_DNA-bd_sf"/>
</dbReference>
<dbReference type="EMBL" id="CYTW01000001">
    <property type="protein sequence ID" value="CUJ90711.1"/>
    <property type="molecule type" value="Genomic_DNA"/>
</dbReference>
<dbReference type="PROSITE" id="PS51063">
    <property type="entry name" value="HTH_CRP_2"/>
    <property type="match status" value="1"/>
</dbReference>